<dbReference type="InterPro" id="IPR039537">
    <property type="entry name" value="Retrotran_Ty1/copia-like"/>
</dbReference>
<keyword evidence="4" id="KW-1185">Reference proteome</keyword>
<evidence type="ECO:0000259" key="2">
    <source>
        <dbReference type="PROSITE" id="PS50994"/>
    </source>
</evidence>
<accession>A0A835MJK5</accession>
<dbReference type="InterPro" id="IPR001584">
    <property type="entry name" value="Integrase_cat-core"/>
</dbReference>
<dbReference type="Gene3D" id="4.10.60.10">
    <property type="entry name" value="Zinc finger, CCHC-type"/>
    <property type="match status" value="1"/>
</dbReference>
<dbReference type="Proteomes" id="UP000657918">
    <property type="component" value="Unassembled WGS sequence"/>
</dbReference>
<name>A0A835MJK5_9ROSI</name>
<dbReference type="GO" id="GO:0015074">
    <property type="term" value="P:DNA integration"/>
    <property type="evidence" value="ECO:0007669"/>
    <property type="project" value="InterPro"/>
</dbReference>
<protein>
    <recommendedName>
        <fullName evidence="2">Integrase catalytic domain-containing protein</fullName>
    </recommendedName>
</protein>
<dbReference type="Gene3D" id="3.30.420.10">
    <property type="entry name" value="Ribonuclease H-like superfamily/Ribonuclease H"/>
    <property type="match status" value="1"/>
</dbReference>
<evidence type="ECO:0000313" key="4">
    <source>
        <dbReference type="Proteomes" id="UP000657918"/>
    </source>
</evidence>
<organism evidence="3 4">
    <name type="scientific">Salix dunnii</name>
    <dbReference type="NCBI Taxonomy" id="1413687"/>
    <lineage>
        <taxon>Eukaryota</taxon>
        <taxon>Viridiplantae</taxon>
        <taxon>Streptophyta</taxon>
        <taxon>Embryophyta</taxon>
        <taxon>Tracheophyta</taxon>
        <taxon>Spermatophyta</taxon>
        <taxon>Magnoliopsida</taxon>
        <taxon>eudicotyledons</taxon>
        <taxon>Gunneridae</taxon>
        <taxon>Pentapetalae</taxon>
        <taxon>rosids</taxon>
        <taxon>fabids</taxon>
        <taxon>Malpighiales</taxon>
        <taxon>Salicaceae</taxon>
        <taxon>Saliceae</taxon>
        <taxon>Salix</taxon>
    </lineage>
</organism>
<proteinExistence type="predicted"/>
<dbReference type="GO" id="GO:0003676">
    <property type="term" value="F:nucleic acid binding"/>
    <property type="evidence" value="ECO:0007669"/>
    <property type="project" value="InterPro"/>
</dbReference>
<dbReference type="Pfam" id="PF00665">
    <property type="entry name" value="rve"/>
    <property type="match status" value="1"/>
</dbReference>
<dbReference type="Pfam" id="PF13976">
    <property type="entry name" value="gag_pre-integrs"/>
    <property type="match status" value="1"/>
</dbReference>
<dbReference type="Pfam" id="PF25597">
    <property type="entry name" value="SH3_retrovirus"/>
    <property type="match status" value="1"/>
</dbReference>
<dbReference type="InterPro" id="IPR025724">
    <property type="entry name" value="GAG-pre-integrase_dom"/>
</dbReference>
<evidence type="ECO:0000313" key="3">
    <source>
        <dbReference type="EMBL" id="KAF9668917.1"/>
    </source>
</evidence>
<feature type="region of interest" description="Disordered" evidence="1">
    <location>
        <begin position="828"/>
        <end position="849"/>
    </location>
</feature>
<dbReference type="AlphaFoldDB" id="A0A835MJK5"/>
<dbReference type="InterPro" id="IPR012337">
    <property type="entry name" value="RNaseH-like_sf"/>
</dbReference>
<dbReference type="GO" id="GO:0008270">
    <property type="term" value="F:zinc ion binding"/>
    <property type="evidence" value="ECO:0007669"/>
    <property type="project" value="InterPro"/>
</dbReference>
<dbReference type="OrthoDB" id="5544992at2759"/>
<dbReference type="SUPFAM" id="SSF57756">
    <property type="entry name" value="Retrovirus zinc finger-like domains"/>
    <property type="match status" value="1"/>
</dbReference>
<feature type="region of interest" description="Disordered" evidence="1">
    <location>
        <begin position="683"/>
        <end position="737"/>
    </location>
</feature>
<gene>
    <name evidence="3" type="ORF">SADUNF_Sadunf14G0053300</name>
</gene>
<comment type="caution">
    <text evidence="3">The sequence shown here is derived from an EMBL/GenBank/DDBJ whole genome shotgun (WGS) entry which is preliminary data.</text>
</comment>
<reference evidence="3 4" key="1">
    <citation type="submission" date="2020-10" db="EMBL/GenBank/DDBJ databases">
        <title>Plant Genome Project.</title>
        <authorList>
            <person name="Zhang R.-G."/>
        </authorList>
    </citation>
    <scope>NUCLEOTIDE SEQUENCE [LARGE SCALE GENOMIC DNA]</scope>
    <source>
        <strain evidence="3">FAFU-HL-1</strain>
        <tissue evidence="3">Leaf</tissue>
    </source>
</reference>
<dbReference type="PANTHER" id="PTHR42648">
    <property type="entry name" value="TRANSPOSASE, PUTATIVE-RELATED"/>
    <property type="match status" value="1"/>
</dbReference>
<dbReference type="InterPro" id="IPR057670">
    <property type="entry name" value="SH3_retrovirus"/>
</dbReference>
<dbReference type="PANTHER" id="PTHR42648:SF31">
    <property type="entry name" value="RNA-DIRECTED DNA POLYMERASE"/>
    <property type="match status" value="1"/>
</dbReference>
<dbReference type="SUPFAM" id="SSF53098">
    <property type="entry name" value="Ribonuclease H-like"/>
    <property type="match status" value="1"/>
</dbReference>
<feature type="compositionally biased region" description="Low complexity" evidence="1">
    <location>
        <begin position="1"/>
        <end position="17"/>
    </location>
</feature>
<sequence length="849" mass="96492">METENQQTPTSTMQSTSRFHNLSDHNNPYRLDNSDTSVLSLLKSIWDELALHCPMPECSCGQMKVLTDRYQQDCVIQFLMGLNETYSNIRDQIMLMDPIPQVSKVFSLVQQQEKQHQMLLNTSTSESMALLSRNMPTNYKSSNRPYCHHCKIQGHTLEDCFKAGNAKPPICSHCNQNGHLAEKCYKLVGYPPGHKLYNRVKRPNVYTRQTNMVAVEDLSKNHTEKMDLISTQYQKILQLLHDKHNSADTHFSMGSNPTSSMVNSNNLPSMSGITTCLSTYAQKPFDISNVPWIIDTGATDHMICSTDLTSWTTIGLGEMKNGLYQFQHIQVPPNALMCKLSKYLDMHHLHSACVANTGLIPNLWHYRLGHISNSRLKLIKDSIVIKDTYPTVNQIPCSICPMARQHKLSFDQSLHKSSHNFELIHCDLWGPCSVTAYDGSKYFLTIVDDMSRSTWVYLLKNKSDTQRTIEAFYNLVCTQFETRIKYLRSDNGTEFRMADFYHSNGIIHQKTCVETPQQNGIVERKHQHILNVARALRFQAKLPLEFWNDCVLTAAYIINRIPTPLLRNKTPYEAIFKLRPTYDHFKVFGCLCFASTLSQGRRKFDPRARKCVFLGYPFGVKGYKLLDLESKETFLSRNVIFHEHHFPFSTPAEISLDAISPMVPQLQSLHTLNPLTTDHTSFDSIDVSPTTASSPATCPPVDSPSILPLSDHSNSSIPSPSTSTSPHHIPIRKSDRMKQAPKYLQDFHCQMAFFNPASPIQATMHEEGLTAEEIDTLPKYKFCRLEHFEQVDGEIQEICGGMMTDCGRSPESGPEGATREEIDRLLRSKLHSKGDDEKVNGEIQESFEG</sequence>
<feature type="domain" description="Integrase catalytic" evidence="2">
    <location>
        <begin position="415"/>
        <end position="579"/>
    </location>
</feature>
<dbReference type="InterPro" id="IPR036397">
    <property type="entry name" value="RNaseH_sf"/>
</dbReference>
<dbReference type="EMBL" id="JADGMS010000014">
    <property type="protein sequence ID" value="KAF9668917.1"/>
    <property type="molecule type" value="Genomic_DNA"/>
</dbReference>
<feature type="region of interest" description="Disordered" evidence="1">
    <location>
        <begin position="1"/>
        <end position="28"/>
    </location>
</feature>
<feature type="compositionally biased region" description="Basic and acidic residues" evidence="1">
    <location>
        <begin position="828"/>
        <end position="840"/>
    </location>
</feature>
<feature type="compositionally biased region" description="Low complexity" evidence="1">
    <location>
        <begin position="712"/>
        <end position="728"/>
    </location>
</feature>
<evidence type="ECO:0000256" key="1">
    <source>
        <dbReference type="SAM" id="MobiDB-lite"/>
    </source>
</evidence>
<dbReference type="PROSITE" id="PS50994">
    <property type="entry name" value="INTEGRASE"/>
    <property type="match status" value="1"/>
</dbReference>
<dbReference type="InterPro" id="IPR036875">
    <property type="entry name" value="Znf_CCHC_sf"/>
</dbReference>